<feature type="transmembrane region" description="Helical" evidence="8">
    <location>
        <begin position="333"/>
        <end position="350"/>
    </location>
</feature>
<protein>
    <submittedName>
        <fullName evidence="9">Glycine betaine transporter</fullName>
    </submittedName>
</protein>
<evidence type="ECO:0000256" key="4">
    <source>
        <dbReference type="ARBA" id="ARBA00022475"/>
    </source>
</evidence>
<dbReference type="Proteomes" id="UP000184245">
    <property type="component" value="Unassembled WGS sequence"/>
</dbReference>
<keyword evidence="10" id="KW-1185">Reference proteome</keyword>
<feature type="transmembrane region" description="Helical" evidence="8">
    <location>
        <begin position="21"/>
        <end position="42"/>
    </location>
</feature>
<organism evidence="9 10">
    <name type="scientific">Lactonifactor longoviformis DSM 17459</name>
    <dbReference type="NCBI Taxonomy" id="1122155"/>
    <lineage>
        <taxon>Bacteria</taxon>
        <taxon>Bacillati</taxon>
        <taxon>Bacillota</taxon>
        <taxon>Clostridia</taxon>
        <taxon>Eubacteriales</taxon>
        <taxon>Clostridiaceae</taxon>
        <taxon>Lactonifactor</taxon>
    </lineage>
</organism>
<evidence type="ECO:0000256" key="1">
    <source>
        <dbReference type="ARBA" id="ARBA00004651"/>
    </source>
</evidence>
<dbReference type="PROSITE" id="PS01303">
    <property type="entry name" value="BCCT"/>
    <property type="match status" value="1"/>
</dbReference>
<sequence>MKKNNAEQKSDTTKAAKTIDTSIVCIAVAVTVIISIVCIAFSDTVSVWLSSIFNYLTNKLGFTFIWFAALVIAFCLFIAFSKYGKIRLGADTDRPEYSNISWFSMIFAAGMGIGLVFWSVAEPLNHFFAPPVADPASPEAVVESLKYTFFHWGIHPWALYLAVAVPMGYFHFRQKKPMLVSSVFTPFLENKSFKKPLLKGIDAFTIILILIGVATSFGLGSLQIASGLDYVFGFSMGDFTPILIIIVFAVLFIISSSAGIEKGMKKLSNSNTVIVFLVLFFILFTGPTINLIKSTTEAIGAYIHQLIPMSFFQDADGAVAAHTGENWIGNWTIFYWAWWITWTPFVGSFIAQISKGRTLREFILAVMSIPTILSCIWFGVLGGSALHIELENPGSIAVNGVVDTNSSIFAMLSTLPLPQIISVLVIISLSVFFLTSADAGVQVVAVMSSRGMENNDRKIKILWGVILAMLSIMFVVTGGLSAVQSLSFVFSFPFMILICFMLVSFYKQLTKNELK</sequence>
<dbReference type="PANTHER" id="PTHR30047:SF7">
    <property type="entry name" value="HIGH-AFFINITY CHOLINE TRANSPORT PROTEIN"/>
    <property type="match status" value="1"/>
</dbReference>
<keyword evidence="6 8" id="KW-1133">Transmembrane helix</keyword>
<feature type="transmembrane region" description="Helical" evidence="8">
    <location>
        <begin position="362"/>
        <end position="380"/>
    </location>
</feature>
<evidence type="ECO:0000313" key="9">
    <source>
        <dbReference type="EMBL" id="SHE62102.1"/>
    </source>
</evidence>
<dbReference type="InterPro" id="IPR000060">
    <property type="entry name" value="BCCT_transptr"/>
</dbReference>
<feature type="transmembrane region" description="Helical" evidence="8">
    <location>
        <begin position="486"/>
        <end position="506"/>
    </location>
</feature>
<feature type="transmembrane region" description="Helical" evidence="8">
    <location>
        <begin position="272"/>
        <end position="292"/>
    </location>
</feature>
<evidence type="ECO:0000256" key="6">
    <source>
        <dbReference type="ARBA" id="ARBA00022989"/>
    </source>
</evidence>
<accession>A0A1M4UZJ5</accession>
<evidence type="ECO:0000256" key="5">
    <source>
        <dbReference type="ARBA" id="ARBA00022692"/>
    </source>
</evidence>
<feature type="transmembrane region" description="Helical" evidence="8">
    <location>
        <begin position="201"/>
        <end position="219"/>
    </location>
</feature>
<proteinExistence type="inferred from homology"/>
<dbReference type="OrthoDB" id="9775735at2"/>
<dbReference type="GO" id="GO:0022857">
    <property type="term" value="F:transmembrane transporter activity"/>
    <property type="evidence" value="ECO:0007669"/>
    <property type="project" value="InterPro"/>
</dbReference>
<feature type="transmembrane region" description="Helical" evidence="8">
    <location>
        <begin position="154"/>
        <end position="172"/>
    </location>
</feature>
<evidence type="ECO:0000313" key="10">
    <source>
        <dbReference type="Proteomes" id="UP000184245"/>
    </source>
</evidence>
<feature type="transmembrane region" description="Helical" evidence="8">
    <location>
        <begin position="420"/>
        <end position="441"/>
    </location>
</feature>
<feature type="transmembrane region" description="Helical" evidence="8">
    <location>
        <begin position="62"/>
        <end position="80"/>
    </location>
</feature>
<name>A0A1M4UZJ5_9CLOT</name>
<dbReference type="RefSeq" id="WP_072849587.1">
    <property type="nucleotide sequence ID" value="NZ_FQVI01000003.1"/>
</dbReference>
<evidence type="ECO:0000256" key="8">
    <source>
        <dbReference type="SAM" id="Phobius"/>
    </source>
</evidence>
<keyword evidence="5 8" id="KW-0812">Transmembrane</keyword>
<dbReference type="PANTHER" id="PTHR30047">
    <property type="entry name" value="HIGH-AFFINITY CHOLINE TRANSPORT PROTEIN-RELATED"/>
    <property type="match status" value="1"/>
</dbReference>
<dbReference type="Pfam" id="PF02028">
    <property type="entry name" value="BCCT"/>
    <property type="match status" value="1"/>
</dbReference>
<feature type="transmembrane region" description="Helical" evidence="8">
    <location>
        <begin position="239"/>
        <end position="260"/>
    </location>
</feature>
<keyword evidence="4" id="KW-1003">Cell membrane</keyword>
<keyword evidence="3" id="KW-0813">Transport</keyword>
<feature type="transmembrane region" description="Helical" evidence="8">
    <location>
        <begin position="100"/>
        <end position="121"/>
    </location>
</feature>
<dbReference type="EMBL" id="FQVI01000003">
    <property type="protein sequence ID" value="SHE62102.1"/>
    <property type="molecule type" value="Genomic_DNA"/>
</dbReference>
<dbReference type="AlphaFoldDB" id="A0A1M4UZJ5"/>
<evidence type="ECO:0000256" key="2">
    <source>
        <dbReference type="ARBA" id="ARBA00005658"/>
    </source>
</evidence>
<dbReference type="NCBIfam" id="TIGR00842">
    <property type="entry name" value="bcct"/>
    <property type="match status" value="1"/>
</dbReference>
<dbReference type="GO" id="GO:0005886">
    <property type="term" value="C:plasma membrane"/>
    <property type="evidence" value="ECO:0007669"/>
    <property type="project" value="UniProtKB-SubCell"/>
</dbReference>
<feature type="transmembrane region" description="Helical" evidence="8">
    <location>
        <begin position="461"/>
        <end position="480"/>
    </location>
</feature>
<gene>
    <name evidence="9" type="ORF">SAMN02745158_01051</name>
</gene>
<keyword evidence="7 8" id="KW-0472">Membrane</keyword>
<evidence type="ECO:0000256" key="3">
    <source>
        <dbReference type="ARBA" id="ARBA00022448"/>
    </source>
</evidence>
<dbReference type="STRING" id="1122155.SAMN02745158_01051"/>
<reference evidence="9 10" key="1">
    <citation type="submission" date="2016-11" db="EMBL/GenBank/DDBJ databases">
        <authorList>
            <person name="Jaros S."/>
            <person name="Januszkiewicz K."/>
            <person name="Wedrychowicz H."/>
        </authorList>
    </citation>
    <scope>NUCLEOTIDE SEQUENCE [LARGE SCALE GENOMIC DNA]</scope>
    <source>
        <strain evidence="9 10">DSM 17459</strain>
    </source>
</reference>
<dbReference type="InterPro" id="IPR018093">
    <property type="entry name" value="BCCT_CS"/>
</dbReference>
<comment type="similarity">
    <text evidence="2">Belongs to the BCCT transporter (TC 2.A.15) family.</text>
</comment>
<evidence type="ECO:0000256" key="7">
    <source>
        <dbReference type="ARBA" id="ARBA00023136"/>
    </source>
</evidence>
<comment type="subcellular location">
    <subcellularLocation>
        <location evidence="1">Cell membrane</location>
        <topology evidence="1">Multi-pass membrane protein</topology>
    </subcellularLocation>
</comment>